<dbReference type="InterPro" id="IPR020568">
    <property type="entry name" value="Ribosomal_Su5_D2-typ_SF"/>
</dbReference>
<dbReference type="InterPro" id="IPR042121">
    <property type="entry name" value="MutL_C_regsub"/>
</dbReference>
<dbReference type="GO" id="GO:0032300">
    <property type="term" value="C:mismatch repair complex"/>
    <property type="evidence" value="ECO:0007669"/>
    <property type="project" value="InterPro"/>
</dbReference>
<evidence type="ECO:0000256" key="3">
    <source>
        <dbReference type="ARBA" id="ARBA00023204"/>
    </source>
</evidence>
<dbReference type="InterPro" id="IPR020667">
    <property type="entry name" value="DNA_mismatch_repair_MutL"/>
</dbReference>
<dbReference type="EMBL" id="JDRX01000005">
    <property type="protein sequence ID" value="KGN02831.1"/>
    <property type="molecule type" value="Genomic_DNA"/>
</dbReference>
<dbReference type="InterPro" id="IPR013507">
    <property type="entry name" value="DNA_mismatch_S5_2-like"/>
</dbReference>
<dbReference type="NCBIfam" id="TIGR00585">
    <property type="entry name" value="mutl"/>
    <property type="match status" value="1"/>
</dbReference>
<evidence type="ECO:0000313" key="7">
    <source>
        <dbReference type="EMBL" id="KGN02831.1"/>
    </source>
</evidence>
<dbReference type="PROSITE" id="PS00058">
    <property type="entry name" value="DNA_MISMATCH_REPAIR_1"/>
    <property type="match status" value="1"/>
</dbReference>
<dbReference type="GO" id="GO:0006298">
    <property type="term" value="P:mismatch repair"/>
    <property type="evidence" value="ECO:0007669"/>
    <property type="project" value="UniProtKB-UniRule"/>
</dbReference>
<dbReference type="Gene3D" id="3.30.565.10">
    <property type="entry name" value="Histidine kinase-like ATPase, C-terminal domain"/>
    <property type="match status" value="1"/>
</dbReference>
<evidence type="ECO:0000313" key="8">
    <source>
        <dbReference type="Proteomes" id="UP000030016"/>
    </source>
</evidence>
<name>A0AA88ZSK0_CLONO</name>
<dbReference type="PANTHER" id="PTHR10073:SF12">
    <property type="entry name" value="DNA MISMATCH REPAIR PROTEIN MLH1"/>
    <property type="match status" value="1"/>
</dbReference>
<dbReference type="Gene3D" id="3.30.230.10">
    <property type="match status" value="1"/>
</dbReference>
<dbReference type="Pfam" id="PF08676">
    <property type="entry name" value="MutL_C"/>
    <property type="match status" value="1"/>
</dbReference>
<protein>
    <recommendedName>
        <fullName evidence="4">DNA mismatch repair protein MutL</fullName>
    </recommendedName>
</protein>
<dbReference type="CDD" id="cd00782">
    <property type="entry name" value="MutL_Trans"/>
    <property type="match status" value="1"/>
</dbReference>
<feature type="domain" description="DNA mismatch repair protein S5" evidence="6">
    <location>
        <begin position="209"/>
        <end position="327"/>
    </location>
</feature>
<dbReference type="InterPro" id="IPR014790">
    <property type="entry name" value="MutL_C"/>
</dbReference>
<dbReference type="RefSeq" id="WP_039249123.1">
    <property type="nucleotide sequence ID" value="NZ_JDRX01000005.1"/>
</dbReference>
<comment type="function">
    <text evidence="4">This protein is involved in the repair of mismatches in DNA. It is required for dam-dependent methyl-directed DNA mismatch repair. May act as a 'molecular matchmaker', a protein that promotes the formation of a stable complex between two or more DNA-binding proteins in an ATP-dependent manner without itself being part of a final effector complex.</text>
</comment>
<dbReference type="Gene3D" id="3.30.1540.20">
    <property type="entry name" value="MutL, C-terminal domain, dimerisation subdomain"/>
    <property type="match status" value="1"/>
</dbReference>
<keyword evidence="3 4" id="KW-0234">DNA repair</keyword>
<evidence type="ECO:0000256" key="4">
    <source>
        <dbReference type="HAMAP-Rule" id="MF_00149"/>
    </source>
</evidence>
<dbReference type="GO" id="GO:0016887">
    <property type="term" value="F:ATP hydrolysis activity"/>
    <property type="evidence" value="ECO:0007669"/>
    <property type="project" value="InterPro"/>
</dbReference>
<dbReference type="InterPro" id="IPR038973">
    <property type="entry name" value="MutL/Mlh/Pms-like"/>
</dbReference>
<dbReference type="GO" id="GO:0030983">
    <property type="term" value="F:mismatched DNA binding"/>
    <property type="evidence" value="ECO:0007669"/>
    <property type="project" value="InterPro"/>
</dbReference>
<evidence type="ECO:0000256" key="1">
    <source>
        <dbReference type="ARBA" id="ARBA00006082"/>
    </source>
</evidence>
<dbReference type="HAMAP" id="MF_00149">
    <property type="entry name" value="DNA_mis_repair"/>
    <property type="match status" value="1"/>
</dbReference>
<dbReference type="SMART" id="SM00853">
    <property type="entry name" value="MutL_C"/>
    <property type="match status" value="1"/>
</dbReference>
<comment type="similarity">
    <text evidence="1 4">Belongs to the DNA mismatch repair MutL/HexB family.</text>
</comment>
<dbReference type="Proteomes" id="UP000030016">
    <property type="component" value="Unassembled WGS sequence"/>
</dbReference>
<feature type="domain" description="MutL C-terminal dimerisation" evidence="5">
    <location>
        <begin position="461"/>
        <end position="603"/>
    </location>
</feature>
<dbReference type="InterPro" id="IPR042120">
    <property type="entry name" value="MutL_C_dimsub"/>
</dbReference>
<dbReference type="FunFam" id="3.30.565.10:FF:000003">
    <property type="entry name" value="DNA mismatch repair endonuclease MutL"/>
    <property type="match status" value="1"/>
</dbReference>
<evidence type="ECO:0000259" key="5">
    <source>
        <dbReference type="SMART" id="SM00853"/>
    </source>
</evidence>
<dbReference type="GO" id="GO:0005524">
    <property type="term" value="F:ATP binding"/>
    <property type="evidence" value="ECO:0007669"/>
    <property type="project" value="InterPro"/>
</dbReference>
<evidence type="ECO:0000259" key="6">
    <source>
        <dbReference type="SMART" id="SM01340"/>
    </source>
</evidence>
<dbReference type="InterPro" id="IPR036890">
    <property type="entry name" value="HATPase_C_sf"/>
</dbReference>
<reference evidence="7 8" key="1">
    <citation type="submission" date="2014-01" db="EMBL/GenBank/DDBJ databases">
        <title>Plasmidome dynamics in the species complex Clostridium novyi sensu lato converts strains of independent lineages into distinctly different pathogens.</title>
        <authorList>
            <person name="Skarin H."/>
            <person name="Segerman B."/>
        </authorList>
    </citation>
    <scope>NUCLEOTIDE SEQUENCE [LARGE SCALE GENOMIC DNA]</scope>
    <source>
        <strain evidence="7 8">4570</strain>
    </source>
</reference>
<dbReference type="Pfam" id="PF01119">
    <property type="entry name" value="DNA_mis_repair"/>
    <property type="match status" value="1"/>
</dbReference>
<organism evidence="7 8">
    <name type="scientific">Clostridium novyi A str. 4570</name>
    <dbReference type="NCBI Taxonomy" id="1444290"/>
    <lineage>
        <taxon>Bacteria</taxon>
        <taxon>Bacillati</taxon>
        <taxon>Bacillota</taxon>
        <taxon>Clostridia</taxon>
        <taxon>Eubacteriales</taxon>
        <taxon>Clostridiaceae</taxon>
        <taxon>Clostridium</taxon>
    </lineage>
</organism>
<evidence type="ECO:0000256" key="2">
    <source>
        <dbReference type="ARBA" id="ARBA00022763"/>
    </source>
</evidence>
<proteinExistence type="inferred from homology"/>
<dbReference type="Gene3D" id="3.30.1370.100">
    <property type="entry name" value="MutL, C-terminal domain, regulatory subdomain"/>
    <property type="match status" value="1"/>
</dbReference>
<dbReference type="InterPro" id="IPR002099">
    <property type="entry name" value="MutL/Mlh/PMS"/>
</dbReference>
<dbReference type="PANTHER" id="PTHR10073">
    <property type="entry name" value="DNA MISMATCH REPAIR PROTEIN MLH, PMS, MUTL"/>
    <property type="match status" value="1"/>
</dbReference>
<dbReference type="GO" id="GO:0140664">
    <property type="term" value="F:ATP-dependent DNA damage sensor activity"/>
    <property type="evidence" value="ECO:0007669"/>
    <property type="project" value="InterPro"/>
</dbReference>
<dbReference type="InterPro" id="IPR014721">
    <property type="entry name" value="Ribsml_uS5_D2-typ_fold_subgr"/>
</dbReference>
<dbReference type="SUPFAM" id="SSF118116">
    <property type="entry name" value="DNA mismatch repair protein MutL"/>
    <property type="match status" value="1"/>
</dbReference>
<sequence length="647" mass="73485">MKRINVLSEETSNKIAAGEVVERPASVVKELVENSIDANAENITIEIKESGKDSIKISDDGIGIHPDDIEKAFMPHGTSKISLIEDLYSINTFGFRGEALPSIAAVSNVLLKSKTMDSDFGKEILVSGGRINHIKDTACNIGTVISVEDLFFNVPAREKFLKSDRRESSLISNIINRLALANHNISFKYYTNNKKTLMTYASSDVKNTIRSIYGKNIYENIISFEEHSDIVSVYGYIGNSEISRGSRNNQSIFVNKRYIKSGTITAAVENAFKSFSTVNKFPFFVLFVDIYPEFIDVNVHPTKSEVKFQDERIIYKVVFDAVHSALSTSIKESFNISKDSIFDNKDTTYNLIQDETPKQEQVEIPIDLQNKRSDSIIENLPKFNPNVSYEKPKDSCRENCLNSIDINLNNTTEELKTKDIYYENSISASPKDNILCEKSQSKDKDVDNYNVIEAKFPRLNILGQFNKTYILAESLDTFYMIDQHAAHEKILFEKFKNQIENRDVISQILLTPVIIEMSAEDFAYYSENINIFHESGFVTEVFGDNIINIREAPMLLGKVSTKDFFLEILDDIKNMGNGNIAKIKHNMISSLACKAAIKANHTLSYEEMNSLIEDLRYIEEPFNCPHGRPTIIKLTLKEIEKKFKRIQ</sequence>
<keyword evidence="2 4" id="KW-0227">DNA damage</keyword>
<dbReference type="SMART" id="SM01340">
    <property type="entry name" value="DNA_mis_repair"/>
    <property type="match status" value="1"/>
</dbReference>
<dbReference type="InterPro" id="IPR014762">
    <property type="entry name" value="DNA_mismatch_repair_CS"/>
</dbReference>
<dbReference type="Pfam" id="PF13589">
    <property type="entry name" value="HATPase_c_3"/>
    <property type="match status" value="1"/>
</dbReference>
<dbReference type="CDD" id="cd16926">
    <property type="entry name" value="HATPase_MutL-MLH-PMS-like"/>
    <property type="match status" value="1"/>
</dbReference>
<dbReference type="InterPro" id="IPR037198">
    <property type="entry name" value="MutL_C_sf"/>
</dbReference>
<dbReference type="AlphaFoldDB" id="A0AA88ZSK0"/>
<dbReference type="SUPFAM" id="SSF54211">
    <property type="entry name" value="Ribosomal protein S5 domain 2-like"/>
    <property type="match status" value="1"/>
</dbReference>
<comment type="caution">
    <text evidence="7">The sequence shown here is derived from an EMBL/GenBank/DDBJ whole genome shotgun (WGS) entry which is preliminary data.</text>
</comment>
<gene>
    <name evidence="4" type="primary">mutL</name>
    <name evidence="7" type="ORF">Z969_03490</name>
</gene>
<dbReference type="SUPFAM" id="SSF55874">
    <property type="entry name" value="ATPase domain of HSP90 chaperone/DNA topoisomerase II/histidine kinase"/>
    <property type="match status" value="1"/>
</dbReference>
<accession>A0AA88ZSK0</accession>